<dbReference type="GO" id="GO:0019867">
    <property type="term" value="C:outer membrane"/>
    <property type="evidence" value="ECO:0007669"/>
    <property type="project" value="InterPro"/>
</dbReference>
<dbReference type="PANTHER" id="PTHR37530">
    <property type="entry name" value="OUTER MEMBRANE PROTEIN SLP"/>
    <property type="match status" value="1"/>
</dbReference>
<keyword evidence="1" id="KW-0449">Lipoprotein</keyword>
<dbReference type="EMBL" id="SNXI01000016">
    <property type="protein sequence ID" value="TDP29968.1"/>
    <property type="molecule type" value="Genomic_DNA"/>
</dbReference>
<gene>
    <name evidence="1" type="ORF">DEU29_11669</name>
</gene>
<sequence length="193" mass="21670">MKLGLMLSAALLLTGCSTIPEPINTSDDTSLASYQGVANNPEQFVGQQARWGGVIADVRNGEDYTIIEMVNFPLKSWGRPTVGDDSDGRFLALIDGFIDPAVYEQGRSLTILGTVQEVRTGKIDDYTYTYPVLEASGYYLWKKEKPRVETQIDFAPLWFRHNFYAPYPYQPYYVPRPVVRPSNNSGSPDKSKQ</sequence>
<dbReference type="PANTHER" id="PTHR37530:SF1">
    <property type="entry name" value="OUTER MEMBRANE PROTEIN SLP"/>
    <property type="match status" value="1"/>
</dbReference>
<dbReference type="RefSeq" id="WP_133540401.1">
    <property type="nucleotide sequence ID" value="NZ_SNXI01000016.1"/>
</dbReference>
<protein>
    <submittedName>
        <fullName evidence="1">Outer membrane lipoprotein</fullName>
    </submittedName>
</protein>
<dbReference type="PROSITE" id="PS51257">
    <property type="entry name" value="PROKAR_LIPOPROTEIN"/>
    <property type="match status" value="1"/>
</dbReference>
<keyword evidence="2" id="KW-1185">Reference proteome</keyword>
<comment type="caution">
    <text evidence="1">The sequence shown here is derived from an EMBL/GenBank/DDBJ whole genome shotgun (WGS) entry which is preliminary data.</text>
</comment>
<dbReference type="NCBIfam" id="TIGR00752">
    <property type="entry name" value="slp"/>
    <property type="match status" value="1"/>
</dbReference>
<dbReference type="Proteomes" id="UP000295531">
    <property type="component" value="Unassembled WGS sequence"/>
</dbReference>
<dbReference type="InterPro" id="IPR004658">
    <property type="entry name" value="OMP_Slp"/>
</dbReference>
<evidence type="ECO:0000313" key="1">
    <source>
        <dbReference type="EMBL" id="TDP29968.1"/>
    </source>
</evidence>
<dbReference type="PIRSF" id="PIRSF004982">
    <property type="entry name" value="SlP"/>
    <property type="match status" value="1"/>
</dbReference>
<organism evidence="1 2">
    <name type="scientific">Idiomarina aquatica</name>
    <dbReference type="NCBI Taxonomy" id="1327752"/>
    <lineage>
        <taxon>Bacteria</taxon>
        <taxon>Pseudomonadati</taxon>
        <taxon>Pseudomonadota</taxon>
        <taxon>Gammaproteobacteria</taxon>
        <taxon>Alteromonadales</taxon>
        <taxon>Idiomarinaceae</taxon>
        <taxon>Idiomarina</taxon>
    </lineage>
</organism>
<name>A0A4R6P049_9GAMM</name>
<evidence type="ECO:0000313" key="2">
    <source>
        <dbReference type="Proteomes" id="UP000295531"/>
    </source>
</evidence>
<dbReference type="OrthoDB" id="5295757at2"/>
<dbReference type="Pfam" id="PF03843">
    <property type="entry name" value="Slp"/>
    <property type="match status" value="1"/>
</dbReference>
<dbReference type="AlphaFoldDB" id="A0A4R6P049"/>
<accession>A0A4R6P049</accession>
<reference evidence="1 2" key="1">
    <citation type="submission" date="2019-03" db="EMBL/GenBank/DDBJ databases">
        <title>Freshwater and sediment microbial communities from various areas in North America, analyzing microbe dynamics in response to fracking.</title>
        <authorList>
            <person name="Lamendella R."/>
        </authorList>
    </citation>
    <scope>NUCLEOTIDE SEQUENCE [LARGE SCALE GENOMIC DNA]</scope>
    <source>
        <strain evidence="1 2">18_TX</strain>
    </source>
</reference>
<proteinExistence type="predicted"/>